<dbReference type="GO" id="GO:0009279">
    <property type="term" value="C:cell outer membrane"/>
    <property type="evidence" value="ECO:0007669"/>
    <property type="project" value="UniProtKB-SubCell"/>
</dbReference>
<dbReference type="Pfam" id="PF03349">
    <property type="entry name" value="Toluene_X"/>
    <property type="match status" value="1"/>
</dbReference>
<keyword evidence="3" id="KW-1134">Transmembrane beta strand</keyword>
<evidence type="ECO:0000256" key="4">
    <source>
        <dbReference type="ARBA" id="ARBA00022692"/>
    </source>
</evidence>
<evidence type="ECO:0000256" key="5">
    <source>
        <dbReference type="ARBA" id="ARBA00022729"/>
    </source>
</evidence>
<proteinExistence type="inferred from homology"/>
<name>A0A4Q0YR90_9GAMM</name>
<dbReference type="OrthoDB" id="19849at2"/>
<dbReference type="InterPro" id="IPR005017">
    <property type="entry name" value="OMPP1/FadL/TodX"/>
</dbReference>
<gene>
    <name evidence="9" type="ORF">CS022_08995</name>
</gene>
<evidence type="ECO:0000256" key="1">
    <source>
        <dbReference type="ARBA" id="ARBA00004571"/>
    </source>
</evidence>
<feature type="signal peptide" evidence="8">
    <location>
        <begin position="1"/>
        <end position="23"/>
    </location>
</feature>
<evidence type="ECO:0000256" key="3">
    <source>
        <dbReference type="ARBA" id="ARBA00022452"/>
    </source>
</evidence>
<evidence type="ECO:0000256" key="2">
    <source>
        <dbReference type="ARBA" id="ARBA00008163"/>
    </source>
</evidence>
<keyword evidence="6" id="KW-0472">Membrane</keyword>
<dbReference type="PANTHER" id="PTHR35093">
    <property type="entry name" value="OUTER MEMBRANE PROTEIN NMB0088-RELATED"/>
    <property type="match status" value="1"/>
</dbReference>
<dbReference type="PANTHER" id="PTHR35093:SF3">
    <property type="entry name" value="LONG-CHAIN FATTY ACID TRANSPORT PROTEIN"/>
    <property type="match status" value="1"/>
</dbReference>
<evidence type="ECO:0000256" key="8">
    <source>
        <dbReference type="SAM" id="SignalP"/>
    </source>
</evidence>
<keyword evidence="10" id="KW-1185">Reference proteome</keyword>
<dbReference type="EMBL" id="PEIB01000008">
    <property type="protein sequence ID" value="RXJ73616.1"/>
    <property type="molecule type" value="Genomic_DNA"/>
</dbReference>
<evidence type="ECO:0008006" key="11">
    <source>
        <dbReference type="Google" id="ProtNLM"/>
    </source>
</evidence>
<sequence>MNNFKKGILANSAFFLFSAQLNAAGFSLDEYSATGLGRAHSGEAVIGDSAAVLARNPAALTLIETPTLSSVFVAIKEDIRVTNLEINQTAESIVPLQAAPAGYFAMPITDSIAAGIGVYAPVGIELKYPDNFAVGDQGGHTRIIALNVNPAVAYRYDDELSFGASVNLIYSTVKIARNIGVAGTVFDDSFKASDQAILLRTDTFGIGYSLGFMYELDEDNRFGLSYRNRIALKFRDGDFEDATGRFIPEKGGKTKTDLEFDIPPTLEFSGYHRFADEWAVHYDVSWTRWSTFTGILATDQGKNVCRFNDKDENIGICILDNKTFKNSLRYAAGLTHYFDDEWTFRGGASYGTRSAEPSLASPDSPVIRVALGATYQYSDQLSFDSGLSYRYGGKQDFDQIDIQDNSKPFTMKRQGFLFGLQMNYNLW</sequence>
<dbReference type="RefSeq" id="WP_129121993.1">
    <property type="nucleotide sequence ID" value="NZ_PEIB01000008.1"/>
</dbReference>
<evidence type="ECO:0000313" key="9">
    <source>
        <dbReference type="EMBL" id="RXJ73616.1"/>
    </source>
</evidence>
<evidence type="ECO:0000256" key="7">
    <source>
        <dbReference type="ARBA" id="ARBA00023237"/>
    </source>
</evidence>
<dbReference type="SUPFAM" id="SSF56935">
    <property type="entry name" value="Porins"/>
    <property type="match status" value="1"/>
</dbReference>
<keyword evidence="5 8" id="KW-0732">Signal</keyword>
<evidence type="ECO:0000313" key="10">
    <source>
        <dbReference type="Proteomes" id="UP000290287"/>
    </source>
</evidence>
<feature type="chain" id="PRO_5020705943" description="Long-chain fatty acid transport protein" evidence="8">
    <location>
        <begin position="24"/>
        <end position="427"/>
    </location>
</feature>
<comment type="similarity">
    <text evidence="2">Belongs to the OmpP1/FadL family.</text>
</comment>
<dbReference type="Proteomes" id="UP000290287">
    <property type="component" value="Unassembled WGS sequence"/>
</dbReference>
<reference evidence="9 10" key="1">
    <citation type="submission" date="2017-10" db="EMBL/GenBank/DDBJ databases">
        <title>Nyctiphanis sp. nov., isolated from the stomach of the euphausiid Nyctiphanes simplex (Hansen, 1911) in the Gulf of California.</title>
        <authorList>
            <person name="Gomez-Gil B."/>
            <person name="Aguilar-Mendez M."/>
            <person name="Lopez-Cortes A."/>
            <person name="Gomez-Gutierrez J."/>
            <person name="Roque A."/>
            <person name="Lang E."/>
            <person name="Gonzalez-Castillo A."/>
        </authorList>
    </citation>
    <scope>NUCLEOTIDE SEQUENCE [LARGE SCALE GENOMIC DNA]</scope>
    <source>
        <strain evidence="9 10">CAIM 600</strain>
    </source>
</reference>
<organism evidence="9 10">
    <name type="scientific">Veronia nyctiphanis</name>
    <dbReference type="NCBI Taxonomy" id="1278244"/>
    <lineage>
        <taxon>Bacteria</taxon>
        <taxon>Pseudomonadati</taxon>
        <taxon>Pseudomonadota</taxon>
        <taxon>Gammaproteobacteria</taxon>
        <taxon>Vibrionales</taxon>
        <taxon>Vibrionaceae</taxon>
        <taxon>Veronia</taxon>
    </lineage>
</organism>
<dbReference type="GO" id="GO:0015483">
    <property type="term" value="F:long-chain fatty acid transporting porin activity"/>
    <property type="evidence" value="ECO:0007669"/>
    <property type="project" value="TreeGrafter"/>
</dbReference>
<protein>
    <recommendedName>
        <fullName evidence="11">Long-chain fatty acid transport protein</fullName>
    </recommendedName>
</protein>
<dbReference type="Gene3D" id="2.40.160.60">
    <property type="entry name" value="Outer membrane protein transport protein (OMPP1/FadL/TodX)"/>
    <property type="match status" value="1"/>
</dbReference>
<keyword evidence="7" id="KW-0998">Cell outer membrane</keyword>
<dbReference type="AlphaFoldDB" id="A0A4Q0YR90"/>
<comment type="caution">
    <text evidence="9">The sequence shown here is derived from an EMBL/GenBank/DDBJ whole genome shotgun (WGS) entry which is preliminary data.</text>
</comment>
<evidence type="ECO:0000256" key="6">
    <source>
        <dbReference type="ARBA" id="ARBA00023136"/>
    </source>
</evidence>
<comment type="subcellular location">
    <subcellularLocation>
        <location evidence="1">Cell outer membrane</location>
        <topology evidence="1">Multi-pass membrane protein</topology>
    </subcellularLocation>
</comment>
<keyword evidence="4" id="KW-0812">Transmembrane</keyword>
<accession>A0A4Q0YR90</accession>